<comment type="subcellular location">
    <subcellularLocation>
        <location evidence="1">Membrane</location>
        <topology evidence="1">Multi-pass membrane protein</topology>
    </subcellularLocation>
</comment>
<dbReference type="PRINTS" id="PR00249">
    <property type="entry name" value="GPCRSECRETIN"/>
</dbReference>
<evidence type="ECO:0000256" key="14">
    <source>
        <dbReference type="SAM" id="Phobius"/>
    </source>
</evidence>
<feature type="transmembrane region" description="Helical" evidence="14">
    <location>
        <begin position="1149"/>
        <end position="1173"/>
    </location>
</feature>
<evidence type="ECO:0000313" key="18">
    <source>
        <dbReference type="EMBL" id="CAL1538527.1"/>
    </source>
</evidence>
<feature type="transmembrane region" description="Helical" evidence="14">
    <location>
        <begin position="1296"/>
        <end position="1319"/>
    </location>
</feature>
<evidence type="ECO:0000256" key="3">
    <source>
        <dbReference type="ARBA" id="ARBA00008077"/>
    </source>
</evidence>
<evidence type="ECO:0000256" key="10">
    <source>
        <dbReference type="ARBA" id="ARBA00023157"/>
    </source>
</evidence>
<accession>A0AAV2HYC4</accession>
<feature type="region of interest" description="Disordered" evidence="13">
    <location>
        <begin position="254"/>
        <end position="281"/>
    </location>
</feature>
<evidence type="ECO:0000256" key="11">
    <source>
        <dbReference type="ARBA" id="ARBA00023170"/>
    </source>
</evidence>
<proteinExistence type="inferred from homology"/>
<evidence type="ECO:0000259" key="16">
    <source>
        <dbReference type="PROSITE" id="PS50221"/>
    </source>
</evidence>
<dbReference type="InterPro" id="IPR017981">
    <property type="entry name" value="GPCR_2-like_7TM"/>
</dbReference>
<feature type="signal peptide" evidence="15">
    <location>
        <begin position="1"/>
        <end position="29"/>
    </location>
</feature>
<evidence type="ECO:0000256" key="6">
    <source>
        <dbReference type="ARBA" id="ARBA00022729"/>
    </source>
</evidence>
<evidence type="ECO:0000256" key="15">
    <source>
        <dbReference type="SAM" id="SignalP"/>
    </source>
</evidence>
<keyword evidence="19" id="KW-1185">Reference proteome</keyword>
<feature type="transmembrane region" description="Helical" evidence="14">
    <location>
        <begin position="1222"/>
        <end position="1250"/>
    </location>
</feature>
<dbReference type="SMART" id="SM00303">
    <property type="entry name" value="GPS"/>
    <property type="match status" value="1"/>
</dbReference>
<dbReference type="InterPro" id="IPR001611">
    <property type="entry name" value="Leu-rich_rpt"/>
</dbReference>
<evidence type="ECO:0000256" key="2">
    <source>
        <dbReference type="ARBA" id="ARBA00007343"/>
    </source>
</evidence>
<dbReference type="EMBL" id="CAXITT010000301">
    <property type="protein sequence ID" value="CAL1538527.1"/>
    <property type="molecule type" value="Genomic_DNA"/>
</dbReference>
<dbReference type="CDD" id="cd15040">
    <property type="entry name" value="7tmB2_Adhesion"/>
    <property type="match status" value="1"/>
</dbReference>
<feature type="transmembrane region" description="Helical" evidence="14">
    <location>
        <begin position="1180"/>
        <end position="1202"/>
    </location>
</feature>
<dbReference type="GO" id="GO:0004930">
    <property type="term" value="F:G protein-coupled receptor activity"/>
    <property type="evidence" value="ECO:0007669"/>
    <property type="project" value="InterPro"/>
</dbReference>
<comment type="similarity">
    <text evidence="2">Belongs to the G-protein coupled receptor 2 family. Adhesion G-protein coupled receptor (ADGR) subfamily.</text>
</comment>
<dbReference type="InterPro" id="IPR017983">
    <property type="entry name" value="GPCR_2_secretin-like_CS"/>
</dbReference>
<feature type="region of interest" description="Disordered" evidence="13">
    <location>
        <begin position="603"/>
        <end position="754"/>
    </location>
</feature>
<feature type="compositionally biased region" description="Polar residues" evidence="13">
    <location>
        <begin position="254"/>
        <end position="265"/>
    </location>
</feature>
<dbReference type="SUPFAM" id="SSF52058">
    <property type="entry name" value="L domain-like"/>
    <property type="match status" value="1"/>
</dbReference>
<dbReference type="GO" id="GO:0016020">
    <property type="term" value="C:membrane"/>
    <property type="evidence" value="ECO:0007669"/>
    <property type="project" value="UniProtKB-SubCell"/>
</dbReference>
<dbReference type="PROSITE" id="PS50261">
    <property type="entry name" value="G_PROTEIN_RECEP_F2_4"/>
    <property type="match status" value="1"/>
</dbReference>
<dbReference type="InterPro" id="IPR000539">
    <property type="entry name" value="Frizzled/Smoothened_7TM"/>
</dbReference>
<organism evidence="18 19">
    <name type="scientific">Lymnaea stagnalis</name>
    <name type="common">Great pond snail</name>
    <name type="synonym">Helix stagnalis</name>
    <dbReference type="NCBI Taxonomy" id="6523"/>
    <lineage>
        <taxon>Eukaryota</taxon>
        <taxon>Metazoa</taxon>
        <taxon>Spiralia</taxon>
        <taxon>Lophotrochozoa</taxon>
        <taxon>Mollusca</taxon>
        <taxon>Gastropoda</taxon>
        <taxon>Heterobranchia</taxon>
        <taxon>Euthyneura</taxon>
        <taxon>Panpulmonata</taxon>
        <taxon>Hygrophila</taxon>
        <taxon>Lymnaeoidea</taxon>
        <taxon>Lymnaeidae</taxon>
        <taxon>Lymnaea</taxon>
    </lineage>
</organism>
<dbReference type="InterPro" id="IPR000832">
    <property type="entry name" value="GPCR_2_secretin-like"/>
</dbReference>
<dbReference type="SMART" id="SM00369">
    <property type="entry name" value="LRR_TYP"/>
    <property type="match status" value="4"/>
</dbReference>
<gene>
    <name evidence="18" type="ORF">GSLYS_00012348001</name>
</gene>
<protein>
    <recommendedName>
        <fullName evidence="20">Adhesion G-protein coupled receptor G2-like</fullName>
    </recommendedName>
</protein>
<keyword evidence="8 14" id="KW-1133">Transmembrane helix</keyword>
<feature type="domain" description="G-protein coupled receptors family 2 profile 2" evidence="17">
    <location>
        <begin position="1059"/>
        <end position="1320"/>
    </location>
</feature>
<dbReference type="PANTHER" id="PTHR45692:SF1">
    <property type="entry name" value="G-PROTEIN COUPLED RECEPTORS FAMILY 2 PROFILE 2 DOMAIN-CONTAINING PROTEIN"/>
    <property type="match status" value="1"/>
</dbReference>
<feature type="transmembrane region" description="Helical" evidence="14">
    <location>
        <begin position="1110"/>
        <end position="1129"/>
    </location>
</feature>
<evidence type="ECO:0000313" key="19">
    <source>
        <dbReference type="Proteomes" id="UP001497497"/>
    </source>
</evidence>
<reference evidence="18 19" key="1">
    <citation type="submission" date="2024-04" db="EMBL/GenBank/DDBJ databases">
        <authorList>
            <consortium name="Genoscope - CEA"/>
            <person name="William W."/>
        </authorList>
    </citation>
    <scope>NUCLEOTIDE SEQUENCE [LARGE SCALE GENOMIC DNA]</scope>
</reference>
<evidence type="ECO:0000256" key="8">
    <source>
        <dbReference type="ARBA" id="ARBA00022989"/>
    </source>
</evidence>
<keyword evidence="10" id="KW-1015">Disulfide bond</keyword>
<evidence type="ECO:0000256" key="1">
    <source>
        <dbReference type="ARBA" id="ARBA00004141"/>
    </source>
</evidence>
<sequence>MASRSDLDSAGRNHVVFIALCLIVHCCLSGDTGVAGADLTVEATSDTQRTACNVTRVENYSDVCMCTLTEVLCKDKALQRVPTSIMPMVKILDLSYNKIPRINDTDFIGLENLQVLYLQNNEITLIEPASFKNLFRLQTLILANNKLGALDTAGVLFQSLTSITRIDLQNSEITQLNKMSFMRAVLAKNMEILLGGNKIKCDCNVYAVLKWKNTFTPNKVRLTNLVCDNDPLKRTYDQVDASVYNCQRNGSLTLTSPADTNSTNKNTEDMGNNKKTESRNNYKLNEAYDVKDNDGVDASEISYPLSLVEVTADTGENEIFKPSRPNCTICTNVSIPSLCTEIAPCTMAQSMCYSQLTWDPAKRTMSISKGCLPVTECVNREHQNSKDCTVDYLNNKTIQCHFCCIGPTCVIDDNTLGGRIVNLEYFITYVRDLNFEPYMNQPASSLFLSEQARIANATRWLFTDLQAGMDITVQYKSENNIKHRVYLYVKVSVLSTVTVKEVLQILNDDIEKAKKNPENFFSTEKISPDSFYVGVQNNDQCKEDTTVSDKGNITWIPSYPRVIFMSCPYSSSTNASRECVKDQSFTYWEPVDDTNCSTLAHNWTSSQTRTPGTLESTTPTVTTKSSRSPEVTGDSKSTQTPGKDDTTQTRQTGQTLPPGAETSTQSPGTGTSLETSATGHSQQTPTTGATSASTISGISGQTLGTGPTGQTTGTGLTGQTPGTGTTGNIDPTQTPVPTITTVTDDYTKPSEKSSEISKNLMAEIKNTKDFTPVILNRFVNILETLTTVESLAADSVLGNVMDSINSLLQVDDTMLKRSEVEMDTSKRLLKVIEHVPERAPMMDGELKVITPHLAVAAFAIYENETRNVKLTAVTDSGQDFTEDQIQVGFQGDSSNATTITIPSQALIQSLDTDQRQKLQRVAFTVFQSDKLFSTMNDKKSDPAAVNYGESEEDQLKSATIKINSNVISASIAGIKVQNLSENITMTFQHNYVNSTNPQCVYWKEAMPPIQGGWSDAGCGVIEADNLSTTCGCNHLTNFALLMDVYQEGINLSELDRQILSIISYVGCAISFCALLLTVLTYSCFRPVTQYSFSDQSNSRRKLRRDNPSKILINLCLALLSSNLVFLIGMQDYTFDNTSSCKVVAVLLHYFLLASMTWMAVEAFYMYLALILVFKTYFTNFILKCSLVGWGVPLLIVIITLAVNSTDNYGLLNSGLCWIHNPAFYGAFVGPVCVILLINCMAFGLVVRQLMSMSSTKLNKTDRNSTIQRLRGAVGVVILLGLSWIFAIFAIDQASVVFYYLFAIFNSLQGLFIFIFYCLLKKDAMTAWRRMCPCSEEFGEQSKYSSNSKVKFWRAFSKSKSLASTANHNVVNKGRHSVVTLNGTTTTSTAPDSRKNSYFSTLNSNTLNNSYEEKELIDANTATGTVHFATQPRASLSPHHPLNNGFPAKNDHEQQRQRAVNYVYADDRTEKPGIPKVNNVCVDSSDDLYKQVHNYLNLAHKSPDSPIKEFREVSQQPAEYDDVPEKTESPSLQKRIKAEGEIDTSHIASVQDIKLKFERTFSETSDVDVTKI</sequence>
<dbReference type="SUPFAM" id="SSF81321">
    <property type="entry name" value="Family A G protein-coupled receptor-like"/>
    <property type="match status" value="1"/>
</dbReference>
<dbReference type="SMART" id="SM01330">
    <property type="entry name" value="Frizzled"/>
    <property type="match status" value="1"/>
</dbReference>
<evidence type="ECO:0000256" key="4">
    <source>
        <dbReference type="ARBA" id="ARBA00022614"/>
    </source>
</evidence>
<evidence type="ECO:0000256" key="5">
    <source>
        <dbReference type="ARBA" id="ARBA00022692"/>
    </source>
</evidence>
<feature type="compositionally biased region" description="Basic and acidic residues" evidence="13">
    <location>
        <begin position="745"/>
        <end position="754"/>
    </location>
</feature>
<feature type="transmembrane region" description="Helical" evidence="14">
    <location>
        <begin position="1271"/>
        <end position="1290"/>
    </location>
</feature>
<keyword evidence="9 14" id="KW-0472">Membrane</keyword>
<comment type="caution">
    <text evidence="18">The sequence shown here is derived from an EMBL/GenBank/DDBJ whole genome shotgun (WGS) entry which is preliminary data.</text>
</comment>
<feature type="compositionally biased region" description="Polar residues" evidence="13">
    <location>
        <begin position="603"/>
        <end position="641"/>
    </location>
</feature>
<feature type="compositionally biased region" description="Low complexity" evidence="13">
    <location>
        <begin position="681"/>
        <end position="744"/>
    </location>
</feature>
<keyword evidence="6 15" id="KW-0732">Signal</keyword>
<keyword evidence="7" id="KW-0677">Repeat</keyword>
<dbReference type="PROSITE" id="PS50221">
    <property type="entry name" value="GAIN_B"/>
    <property type="match status" value="1"/>
</dbReference>
<name>A0AAV2HYC4_LYMST</name>
<dbReference type="InterPro" id="IPR032675">
    <property type="entry name" value="LRR_dom_sf"/>
</dbReference>
<keyword evidence="5 14" id="KW-0812">Transmembrane</keyword>
<keyword evidence="12" id="KW-0325">Glycoprotein</keyword>
<comment type="similarity">
    <text evidence="3">Belongs to the G-protein coupled receptor Fz/Smo family.</text>
</comment>
<evidence type="ECO:0000256" key="12">
    <source>
        <dbReference type="ARBA" id="ARBA00023180"/>
    </source>
</evidence>
<dbReference type="PROSITE" id="PS51450">
    <property type="entry name" value="LRR"/>
    <property type="match status" value="1"/>
</dbReference>
<dbReference type="Proteomes" id="UP001497497">
    <property type="component" value="Unassembled WGS sequence"/>
</dbReference>
<feature type="compositionally biased region" description="Polar residues" evidence="13">
    <location>
        <begin position="661"/>
        <end position="680"/>
    </location>
</feature>
<dbReference type="Pfam" id="PF13855">
    <property type="entry name" value="LRR_8"/>
    <property type="match status" value="1"/>
</dbReference>
<feature type="chain" id="PRO_5043763413" description="Adhesion G-protein coupled receptor G2-like" evidence="15">
    <location>
        <begin position="30"/>
        <end position="1571"/>
    </location>
</feature>
<dbReference type="Pfam" id="PF00002">
    <property type="entry name" value="7tm_2"/>
    <property type="match status" value="1"/>
</dbReference>
<dbReference type="PROSITE" id="PS00650">
    <property type="entry name" value="G_PROTEIN_RECEP_F2_2"/>
    <property type="match status" value="1"/>
</dbReference>
<feature type="region of interest" description="Disordered" evidence="13">
    <location>
        <begin position="1510"/>
        <end position="1531"/>
    </location>
</feature>
<dbReference type="GO" id="GO:0007166">
    <property type="term" value="P:cell surface receptor signaling pathway"/>
    <property type="evidence" value="ECO:0007669"/>
    <property type="project" value="InterPro"/>
</dbReference>
<dbReference type="InterPro" id="IPR003591">
    <property type="entry name" value="Leu-rich_rpt_typical-subtyp"/>
</dbReference>
<keyword evidence="11" id="KW-0675">Receptor</keyword>
<dbReference type="Pfam" id="PF01825">
    <property type="entry name" value="GPS"/>
    <property type="match status" value="1"/>
</dbReference>
<evidence type="ECO:0000256" key="9">
    <source>
        <dbReference type="ARBA" id="ARBA00023136"/>
    </source>
</evidence>
<dbReference type="InterPro" id="IPR046338">
    <property type="entry name" value="GAIN_dom_sf"/>
</dbReference>
<feature type="domain" description="GAIN-B" evidence="16">
    <location>
        <begin position="864"/>
        <end position="1048"/>
    </location>
</feature>
<dbReference type="InterPro" id="IPR000203">
    <property type="entry name" value="GPS"/>
</dbReference>
<feature type="compositionally biased region" description="Basic and acidic residues" evidence="13">
    <location>
        <begin position="266"/>
        <end position="281"/>
    </location>
</feature>
<evidence type="ECO:0000259" key="17">
    <source>
        <dbReference type="PROSITE" id="PS50261"/>
    </source>
</evidence>
<dbReference type="PANTHER" id="PTHR45692">
    <property type="entry name" value="G_PROTEIN_RECEP_F2_4 DOMAIN-CONTAINING PROTEIN"/>
    <property type="match status" value="1"/>
</dbReference>
<dbReference type="InterPro" id="IPR057244">
    <property type="entry name" value="GAIN_B"/>
</dbReference>
<dbReference type="Gene3D" id="3.80.10.10">
    <property type="entry name" value="Ribonuclease Inhibitor"/>
    <property type="match status" value="2"/>
</dbReference>
<evidence type="ECO:0000256" key="13">
    <source>
        <dbReference type="SAM" id="MobiDB-lite"/>
    </source>
</evidence>
<dbReference type="Gene3D" id="2.60.220.50">
    <property type="match status" value="1"/>
</dbReference>
<dbReference type="Gene3D" id="1.20.1070.10">
    <property type="entry name" value="Rhodopsin 7-helix transmembrane proteins"/>
    <property type="match status" value="1"/>
</dbReference>
<keyword evidence="4" id="KW-0433">Leucine-rich repeat</keyword>
<dbReference type="FunFam" id="1.20.1070.10:FF:000058">
    <property type="entry name" value="Adhesion G protein-coupled receptor F5"/>
    <property type="match status" value="1"/>
</dbReference>
<feature type="transmembrane region" description="Helical" evidence="14">
    <location>
        <begin position="1061"/>
        <end position="1084"/>
    </location>
</feature>
<evidence type="ECO:0008006" key="20">
    <source>
        <dbReference type="Google" id="ProtNLM"/>
    </source>
</evidence>
<evidence type="ECO:0000256" key="7">
    <source>
        <dbReference type="ARBA" id="ARBA00022737"/>
    </source>
</evidence>